<proteinExistence type="predicted"/>
<reference evidence="2" key="1">
    <citation type="submission" date="2021-09" db="EMBL/GenBank/DDBJ databases">
        <title>First case of bloodstream infection caused by Mixta hanseatica sp. nov., a member of the Erwiniaceae family.</title>
        <authorList>
            <person name="Both A."/>
            <person name="Huang J."/>
            <person name="Wenzel P."/>
            <person name="Aepfelbacher M."/>
            <person name="Rohde H."/>
            <person name="Christner M."/>
            <person name="Hentschke M."/>
        </authorList>
    </citation>
    <scope>NUCLEOTIDE SEQUENCE</scope>
    <source>
        <strain evidence="2">X22927</strain>
    </source>
</reference>
<dbReference type="RefSeq" id="WP_249891817.1">
    <property type="nucleotide sequence ID" value="NZ_CP082904.1"/>
</dbReference>
<dbReference type="Pfam" id="PF18431">
    <property type="entry name" value="RNAse_A_bac"/>
    <property type="match status" value="1"/>
</dbReference>
<accession>A0ABY4R4J6</accession>
<dbReference type="CDD" id="cd20684">
    <property type="entry name" value="CdiA-CT_Yk_RNaseA-like"/>
    <property type="match status" value="1"/>
</dbReference>
<protein>
    <recommendedName>
        <fullName evidence="1">Bacterial CdiA-CT RNAse A domain-containing protein</fullName>
    </recommendedName>
</protein>
<dbReference type="InterPro" id="IPR041436">
    <property type="entry name" value="RNAse_A_bac"/>
</dbReference>
<sequence>MLSNRLLGGLELAQGTVELMGATALCLAPDPSLLTKAACVATGAHSMDAINTAAERILTGRNTRTATFQTAAALAKQLGASEDSALAIGLTVDIAVPFAPAMAIGAVRIAKVRMGRIRLIEHEAIKGLPGGGHTIARHVGKTPEELFQRIEKSIRSGNLHPQPAGSFTSLDLAETVITAALKNARSTIKSWSAASLGSRQRSLTIVYSANRNVGIVVKPGSTVVYNANRIKIVLIRQYNNGKPYFILSAYPEV</sequence>
<evidence type="ECO:0000313" key="3">
    <source>
        <dbReference type="Proteomes" id="UP001056635"/>
    </source>
</evidence>
<evidence type="ECO:0000259" key="1">
    <source>
        <dbReference type="Pfam" id="PF18431"/>
    </source>
</evidence>
<dbReference type="EMBL" id="CP082904">
    <property type="protein sequence ID" value="UQY43123.1"/>
    <property type="molecule type" value="Genomic_DNA"/>
</dbReference>
<keyword evidence="3" id="KW-1185">Reference proteome</keyword>
<name>A0ABY4R4J6_9GAMM</name>
<organism evidence="2 3">
    <name type="scientific">Mixta hanseatica</name>
    <dbReference type="NCBI Taxonomy" id="2872648"/>
    <lineage>
        <taxon>Bacteria</taxon>
        <taxon>Pseudomonadati</taxon>
        <taxon>Pseudomonadota</taxon>
        <taxon>Gammaproteobacteria</taxon>
        <taxon>Enterobacterales</taxon>
        <taxon>Erwiniaceae</taxon>
        <taxon>Mixta</taxon>
    </lineage>
</organism>
<dbReference type="Proteomes" id="UP001056635">
    <property type="component" value="Chromosome"/>
</dbReference>
<gene>
    <name evidence="2" type="ORF">K6958_14630</name>
</gene>
<feature type="domain" description="Bacterial CdiA-CT RNAse A" evidence="1">
    <location>
        <begin position="132"/>
        <end position="251"/>
    </location>
</feature>
<evidence type="ECO:0000313" key="2">
    <source>
        <dbReference type="EMBL" id="UQY43123.1"/>
    </source>
</evidence>